<protein>
    <submittedName>
        <fullName evidence="1">Uncharacterized protein</fullName>
    </submittedName>
</protein>
<keyword evidence="2" id="KW-1185">Reference proteome</keyword>
<accession>A0A4Y8D397</accession>
<proteinExistence type="predicted"/>
<dbReference type="Proteomes" id="UP000297299">
    <property type="component" value="Unassembled WGS sequence"/>
</dbReference>
<dbReference type="STRING" id="38488.A0A4Y8D397"/>
<dbReference type="OrthoDB" id="4158087at2759"/>
<sequence>MALYHGQEELVIAMKHKTEGMRMITERFDDPAQTLFSGSIAAVASITRDEVGWLGVEKVFLPSLSPDHRSLLFKGVLYSHNYHQIAQMTANDSSPRLIDYLCTIIHKYFHLVSLIYNQTANSAAFHNNKDKFFRACKYALLDTSPDWGRAIEMLARIILRGECSTVERHRRAWYVAIAMIEAQDFGA</sequence>
<reference evidence="1 2" key="1">
    <citation type="submission" date="2017-11" db="EMBL/GenBank/DDBJ databases">
        <title>Comparative genomics of Botrytis spp.</title>
        <authorList>
            <person name="Valero-Jimenez C.A."/>
            <person name="Tapia P."/>
            <person name="Veloso J."/>
            <person name="Silva-Moreno E."/>
            <person name="Staats M."/>
            <person name="Valdes J.H."/>
            <person name="Van Kan J.A.L."/>
        </authorList>
    </citation>
    <scope>NUCLEOTIDE SEQUENCE [LARGE SCALE GENOMIC DNA]</scope>
    <source>
        <strain evidence="1 2">MUCL2830</strain>
    </source>
</reference>
<evidence type="ECO:0000313" key="1">
    <source>
        <dbReference type="EMBL" id="TEY65682.1"/>
    </source>
</evidence>
<dbReference type="AlphaFoldDB" id="A0A4Y8D397"/>
<evidence type="ECO:0000313" key="2">
    <source>
        <dbReference type="Proteomes" id="UP000297299"/>
    </source>
</evidence>
<dbReference type="PANTHER" id="PTHR37540:SF5">
    <property type="entry name" value="TRANSCRIPTION FACTOR DOMAIN-CONTAINING PROTEIN"/>
    <property type="match status" value="1"/>
</dbReference>
<comment type="caution">
    <text evidence="1">The sequence shown here is derived from an EMBL/GenBank/DDBJ whole genome shotgun (WGS) entry which is preliminary data.</text>
</comment>
<gene>
    <name evidence="1" type="ORF">BOTCAL_0137g00180</name>
</gene>
<dbReference type="PANTHER" id="PTHR37540">
    <property type="entry name" value="TRANSCRIPTION FACTOR (ACR-2), PUTATIVE-RELATED-RELATED"/>
    <property type="match status" value="1"/>
</dbReference>
<organism evidence="1 2">
    <name type="scientific">Botryotinia calthae</name>
    <dbReference type="NCBI Taxonomy" id="38488"/>
    <lineage>
        <taxon>Eukaryota</taxon>
        <taxon>Fungi</taxon>
        <taxon>Dikarya</taxon>
        <taxon>Ascomycota</taxon>
        <taxon>Pezizomycotina</taxon>
        <taxon>Leotiomycetes</taxon>
        <taxon>Helotiales</taxon>
        <taxon>Sclerotiniaceae</taxon>
        <taxon>Botryotinia</taxon>
    </lineage>
</organism>
<name>A0A4Y8D397_9HELO</name>
<dbReference type="EMBL" id="PHWZ01000137">
    <property type="protein sequence ID" value="TEY65682.1"/>
    <property type="molecule type" value="Genomic_DNA"/>
</dbReference>